<sequence length="76" mass="8188">MVCGKPVVSTNLPRGVPFVNQDGKTGIVVLSKDPQALAKAINTLLDEPALSAVWGQVSTFDIDFAPARYHSHKDRV</sequence>
<protein>
    <recommendedName>
        <fullName evidence="1">Glycosyl transferase family 1 domain-containing protein</fullName>
    </recommendedName>
</protein>
<evidence type="ECO:0000259" key="1">
    <source>
        <dbReference type="Pfam" id="PF00534"/>
    </source>
</evidence>
<proteinExistence type="predicted"/>
<dbReference type="InterPro" id="IPR001296">
    <property type="entry name" value="Glyco_trans_1"/>
</dbReference>
<accession>A0A497E290</accession>
<evidence type="ECO:0000313" key="3">
    <source>
        <dbReference type="Proteomes" id="UP000279422"/>
    </source>
</evidence>
<comment type="caution">
    <text evidence="2">The sequence shown here is derived from an EMBL/GenBank/DDBJ whole genome shotgun (WGS) entry which is preliminary data.</text>
</comment>
<feature type="domain" description="Glycosyl transferase family 1" evidence="1">
    <location>
        <begin position="1"/>
        <end position="56"/>
    </location>
</feature>
<name>A0A497E290_UNCAE</name>
<gene>
    <name evidence="2" type="ORF">DRJ00_08915</name>
</gene>
<dbReference type="Proteomes" id="UP000279422">
    <property type="component" value="Unassembled WGS sequence"/>
</dbReference>
<dbReference type="Pfam" id="PF00534">
    <property type="entry name" value="Glycos_transf_1"/>
    <property type="match status" value="1"/>
</dbReference>
<dbReference type="GO" id="GO:0016757">
    <property type="term" value="F:glycosyltransferase activity"/>
    <property type="evidence" value="ECO:0007669"/>
    <property type="project" value="InterPro"/>
</dbReference>
<dbReference type="SUPFAM" id="SSF53756">
    <property type="entry name" value="UDP-Glycosyltransferase/glycogen phosphorylase"/>
    <property type="match status" value="1"/>
</dbReference>
<evidence type="ECO:0000313" key="2">
    <source>
        <dbReference type="EMBL" id="RLE06951.1"/>
    </source>
</evidence>
<organism evidence="2 3">
    <name type="scientific">Aerophobetes bacterium</name>
    <dbReference type="NCBI Taxonomy" id="2030807"/>
    <lineage>
        <taxon>Bacteria</taxon>
        <taxon>Candidatus Aerophobota</taxon>
    </lineage>
</organism>
<dbReference type="Gene3D" id="3.40.50.2000">
    <property type="entry name" value="Glycogen Phosphorylase B"/>
    <property type="match status" value="1"/>
</dbReference>
<dbReference type="AlphaFoldDB" id="A0A497E290"/>
<reference evidence="2 3" key="1">
    <citation type="submission" date="2018-06" db="EMBL/GenBank/DDBJ databases">
        <title>Extensive metabolic versatility and redundancy in microbially diverse, dynamic hydrothermal sediments.</title>
        <authorList>
            <person name="Dombrowski N."/>
            <person name="Teske A."/>
            <person name="Baker B.J."/>
        </authorList>
    </citation>
    <scope>NUCLEOTIDE SEQUENCE [LARGE SCALE GENOMIC DNA]</scope>
    <source>
        <strain evidence="2">B47_G16</strain>
    </source>
</reference>
<dbReference type="EMBL" id="QMPZ01000209">
    <property type="protein sequence ID" value="RLE06951.1"/>
    <property type="molecule type" value="Genomic_DNA"/>
</dbReference>